<reference evidence="6" key="1">
    <citation type="submission" date="2023-03" db="EMBL/GenBank/DDBJ databases">
        <title>Draft assemblies of triclosan tolerant bacteria isolated from returned activated sludge.</title>
        <authorList>
            <person name="Van Hamelsveld S."/>
        </authorList>
    </citation>
    <scope>NUCLEOTIDE SEQUENCE</scope>
    <source>
        <strain evidence="6">GW210015_S63</strain>
    </source>
</reference>
<feature type="transmembrane region" description="Helical" evidence="4">
    <location>
        <begin position="121"/>
        <end position="141"/>
    </location>
</feature>
<dbReference type="RefSeq" id="WP_420917432.1">
    <property type="nucleotide sequence ID" value="NZ_JARJLR010000401.1"/>
</dbReference>
<dbReference type="Proteomes" id="UP001220662">
    <property type="component" value="Unassembled WGS sequence"/>
</dbReference>
<protein>
    <recommendedName>
        <fullName evidence="3">diguanylate cyclase</fullName>
        <ecNumber evidence="3">2.7.7.65</ecNumber>
    </recommendedName>
</protein>
<dbReference type="InterPro" id="IPR007894">
    <property type="entry name" value="MASE2"/>
</dbReference>
<dbReference type="GO" id="GO:1902201">
    <property type="term" value="P:negative regulation of bacterial-type flagellum-dependent cell motility"/>
    <property type="evidence" value="ECO:0007669"/>
    <property type="project" value="TreeGrafter"/>
</dbReference>
<dbReference type="PANTHER" id="PTHR45138">
    <property type="entry name" value="REGULATORY COMPONENTS OF SENSORY TRANSDUCTION SYSTEM"/>
    <property type="match status" value="1"/>
</dbReference>
<dbReference type="InterPro" id="IPR029787">
    <property type="entry name" value="Nucleotide_cyclase"/>
</dbReference>
<dbReference type="AlphaFoldDB" id="A0AAW6PC82"/>
<dbReference type="PANTHER" id="PTHR45138:SF24">
    <property type="entry name" value="DIGUANYLATE CYCLASE DGCC-RELATED"/>
    <property type="match status" value="1"/>
</dbReference>
<evidence type="ECO:0000313" key="7">
    <source>
        <dbReference type="Proteomes" id="UP001220662"/>
    </source>
</evidence>
<evidence type="ECO:0000256" key="1">
    <source>
        <dbReference type="ARBA" id="ARBA00001946"/>
    </source>
</evidence>
<evidence type="ECO:0000256" key="2">
    <source>
        <dbReference type="ARBA" id="ARBA00004533"/>
    </source>
</evidence>
<keyword evidence="6" id="KW-0548">Nucleotidyltransferase</keyword>
<feature type="transmembrane region" description="Helical" evidence="4">
    <location>
        <begin position="88"/>
        <end position="109"/>
    </location>
</feature>
<dbReference type="GO" id="GO:0043709">
    <property type="term" value="P:cell adhesion involved in single-species biofilm formation"/>
    <property type="evidence" value="ECO:0007669"/>
    <property type="project" value="TreeGrafter"/>
</dbReference>
<dbReference type="PROSITE" id="PS50887">
    <property type="entry name" value="GGDEF"/>
    <property type="match status" value="1"/>
</dbReference>
<name>A0AAW6PC82_9PSED</name>
<feature type="transmembrane region" description="Helical" evidence="4">
    <location>
        <begin position="153"/>
        <end position="175"/>
    </location>
</feature>
<keyword evidence="4" id="KW-1133">Transmembrane helix</keyword>
<dbReference type="EC" id="2.7.7.65" evidence="3"/>
<evidence type="ECO:0000313" key="6">
    <source>
        <dbReference type="EMBL" id="MDF3844734.1"/>
    </source>
</evidence>
<dbReference type="GO" id="GO:0052621">
    <property type="term" value="F:diguanylate cyclase activity"/>
    <property type="evidence" value="ECO:0007669"/>
    <property type="project" value="UniProtKB-EC"/>
</dbReference>
<sequence>MVVKLSSESARFSRSYAQRVLLPRAVGLAVGFFCVAGVLWGKGHSPWLWGLLLWFCYLWPLMAYQITSRSPRPRELERRFVLFDSLMGGFWIATIQFNVLPSVMMLSMLAMNNTAAGGARFVVQGFVLQALGMLLSGLVLGFGFSPDTSQAELYACIPMLVIHPMTIGLVLYRLAIQLSRHKKALRDLSRTDSLTQLFNRGYWKERLQQAFEHCRQAQQPASLALIDIDHFKTTNDRHGHVIGDLVLRRLSEFMRSHLRAEDLAGRYGGDEFCVLLPGLQPEAAREVLARLSRELAGEEWERVPELRVSLSIGIAGFDPAMPDATEWLRRADQALYEAKGQGRDRIVLASELDAAARLA</sequence>
<organism evidence="6 7">
    <name type="scientific">Pseudomonas citronellolis</name>
    <dbReference type="NCBI Taxonomy" id="53408"/>
    <lineage>
        <taxon>Bacteria</taxon>
        <taxon>Pseudomonadati</taxon>
        <taxon>Pseudomonadota</taxon>
        <taxon>Gammaproteobacteria</taxon>
        <taxon>Pseudomonadales</taxon>
        <taxon>Pseudomonadaceae</taxon>
        <taxon>Pseudomonas</taxon>
    </lineage>
</organism>
<dbReference type="EMBL" id="JARJLR010000401">
    <property type="protein sequence ID" value="MDF3844734.1"/>
    <property type="molecule type" value="Genomic_DNA"/>
</dbReference>
<evidence type="ECO:0000256" key="4">
    <source>
        <dbReference type="SAM" id="Phobius"/>
    </source>
</evidence>
<dbReference type="FunFam" id="3.30.70.270:FF:000001">
    <property type="entry name" value="Diguanylate cyclase domain protein"/>
    <property type="match status" value="1"/>
</dbReference>
<dbReference type="NCBIfam" id="TIGR00254">
    <property type="entry name" value="GGDEF"/>
    <property type="match status" value="1"/>
</dbReference>
<dbReference type="Pfam" id="PF00990">
    <property type="entry name" value="GGDEF"/>
    <property type="match status" value="1"/>
</dbReference>
<dbReference type="GO" id="GO:0005886">
    <property type="term" value="C:plasma membrane"/>
    <property type="evidence" value="ECO:0007669"/>
    <property type="project" value="UniProtKB-SubCell"/>
</dbReference>
<comment type="caution">
    <text evidence="6">The sequence shown here is derived from an EMBL/GenBank/DDBJ whole genome shotgun (WGS) entry which is preliminary data.</text>
</comment>
<dbReference type="CDD" id="cd01949">
    <property type="entry name" value="GGDEF"/>
    <property type="match status" value="1"/>
</dbReference>
<proteinExistence type="predicted"/>
<dbReference type="InterPro" id="IPR050469">
    <property type="entry name" value="Diguanylate_Cyclase"/>
</dbReference>
<dbReference type="InterPro" id="IPR000160">
    <property type="entry name" value="GGDEF_dom"/>
</dbReference>
<dbReference type="Gene3D" id="3.30.70.270">
    <property type="match status" value="1"/>
</dbReference>
<dbReference type="InterPro" id="IPR043128">
    <property type="entry name" value="Rev_trsase/Diguanyl_cyclase"/>
</dbReference>
<comment type="subcellular location">
    <subcellularLocation>
        <location evidence="2">Cell inner membrane</location>
    </subcellularLocation>
</comment>
<dbReference type="SUPFAM" id="SSF55073">
    <property type="entry name" value="Nucleotide cyclase"/>
    <property type="match status" value="1"/>
</dbReference>
<keyword evidence="4" id="KW-0472">Membrane</keyword>
<dbReference type="Pfam" id="PF05230">
    <property type="entry name" value="MASE2"/>
    <property type="match status" value="1"/>
</dbReference>
<dbReference type="SMART" id="SM00267">
    <property type="entry name" value="GGDEF"/>
    <property type="match status" value="1"/>
</dbReference>
<evidence type="ECO:0000259" key="5">
    <source>
        <dbReference type="PROSITE" id="PS50887"/>
    </source>
</evidence>
<keyword evidence="4" id="KW-0812">Transmembrane</keyword>
<gene>
    <name evidence="6" type="ORF">P3W55_23720</name>
</gene>
<feature type="transmembrane region" description="Helical" evidence="4">
    <location>
        <begin position="21"/>
        <end position="41"/>
    </location>
</feature>
<feature type="transmembrane region" description="Helical" evidence="4">
    <location>
        <begin position="47"/>
        <end position="67"/>
    </location>
</feature>
<accession>A0AAW6PC82</accession>
<comment type="cofactor">
    <cofactor evidence="1">
        <name>Mg(2+)</name>
        <dbReference type="ChEBI" id="CHEBI:18420"/>
    </cofactor>
</comment>
<evidence type="ECO:0000256" key="3">
    <source>
        <dbReference type="ARBA" id="ARBA00012528"/>
    </source>
</evidence>
<feature type="domain" description="GGDEF" evidence="5">
    <location>
        <begin position="219"/>
        <end position="351"/>
    </location>
</feature>
<keyword evidence="6" id="KW-0808">Transferase</keyword>